<protein>
    <recommendedName>
        <fullName evidence="6">FAD-binding domain-containing protein</fullName>
    </recommendedName>
</protein>
<keyword evidence="2" id="KW-0285">Flavoprotein</keyword>
<sequence>MPGTTPINGNGMQPHKSIRNHVRRYDFALSDYPSRSESLLKRLITTPQNGTSGPKQAEIPLHIIVVGAGLGSLATSIALAHRGHKVTVLEQARKLGEVGAGIQIPPNSARLLKSWVIDPFFDGKVVNPESMTDTYNAPYYVIHRADFHMSLHQLALQLGVEVIIDSKVNSYDDETATVRTTKGAEFTADLLVAVDGVKSAARPVVLGGTDQPPKLTGFAAYQRSGLNIWIGEDCHVMTYCIAGGKTFNMVLSHMDHSDPSNWSNDTAVADMRDNFAGWDPKLNKVIHLIESTMKCPLMNGARLSTWISKNKRLVIFGDAAHAMVPYMSQGAAMAVEDGAALAEALSLISSNDDVRLTLKVFEEVRIKRSYEMQSASLVNGVLWHYPDGPEQQARDRGMSTEVEGRPFVESTNQWSDPVTQLWAYGYDAEKAVIDT</sequence>
<keyword evidence="3" id="KW-0274">FAD</keyword>
<proteinExistence type="inferred from homology"/>
<gene>
    <name evidence="7" type="ORF">QBC36DRAFT_365923</name>
</gene>
<dbReference type="InterPro" id="IPR002938">
    <property type="entry name" value="FAD-bd"/>
</dbReference>
<dbReference type="SUPFAM" id="SSF51905">
    <property type="entry name" value="FAD/NAD(P)-binding domain"/>
    <property type="match status" value="1"/>
</dbReference>
<evidence type="ECO:0000256" key="3">
    <source>
        <dbReference type="ARBA" id="ARBA00022827"/>
    </source>
</evidence>
<organism evidence="7 8">
    <name type="scientific">Triangularia setosa</name>
    <dbReference type="NCBI Taxonomy" id="2587417"/>
    <lineage>
        <taxon>Eukaryota</taxon>
        <taxon>Fungi</taxon>
        <taxon>Dikarya</taxon>
        <taxon>Ascomycota</taxon>
        <taxon>Pezizomycotina</taxon>
        <taxon>Sordariomycetes</taxon>
        <taxon>Sordariomycetidae</taxon>
        <taxon>Sordariales</taxon>
        <taxon>Podosporaceae</taxon>
        <taxon>Triangularia</taxon>
    </lineage>
</organism>
<keyword evidence="4" id="KW-0560">Oxidoreductase</keyword>
<evidence type="ECO:0000256" key="2">
    <source>
        <dbReference type="ARBA" id="ARBA00022630"/>
    </source>
</evidence>
<reference evidence="7" key="1">
    <citation type="journal article" date="2023" name="Mol. Phylogenet. Evol.">
        <title>Genome-scale phylogeny and comparative genomics of the fungal order Sordariales.</title>
        <authorList>
            <person name="Hensen N."/>
            <person name="Bonometti L."/>
            <person name="Westerberg I."/>
            <person name="Brannstrom I.O."/>
            <person name="Guillou S."/>
            <person name="Cros-Aarteil S."/>
            <person name="Calhoun S."/>
            <person name="Haridas S."/>
            <person name="Kuo A."/>
            <person name="Mondo S."/>
            <person name="Pangilinan J."/>
            <person name="Riley R."/>
            <person name="LaButti K."/>
            <person name="Andreopoulos B."/>
            <person name="Lipzen A."/>
            <person name="Chen C."/>
            <person name="Yan M."/>
            <person name="Daum C."/>
            <person name="Ng V."/>
            <person name="Clum A."/>
            <person name="Steindorff A."/>
            <person name="Ohm R.A."/>
            <person name="Martin F."/>
            <person name="Silar P."/>
            <person name="Natvig D.O."/>
            <person name="Lalanne C."/>
            <person name="Gautier V."/>
            <person name="Ament-Velasquez S.L."/>
            <person name="Kruys A."/>
            <person name="Hutchinson M.I."/>
            <person name="Powell A.J."/>
            <person name="Barry K."/>
            <person name="Miller A.N."/>
            <person name="Grigoriev I.V."/>
            <person name="Debuchy R."/>
            <person name="Gladieux P."/>
            <person name="Hiltunen Thoren M."/>
            <person name="Johannesson H."/>
        </authorList>
    </citation>
    <scope>NUCLEOTIDE SEQUENCE</scope>
    <source>
        <strain evidence="7">CBS 892.96</strain>
    </source>
</reference>
<evidence type="ECO:0000256" key="5">
    <source>
        <dbReference type="ARBA" id="ARBA00023033"/>
    </source>
</evidence>
<dbReference type="Pfam" id="PF01494">
    <property type="entry name" value="FAD_binding_3"/>
    <property type="match status" value="1"/>
</dbReference>
<reference evidence="7" key="2">
    <citation type="submission" date="2023-05" db="EMBL/GenBank/DDBJ databases">
        <authorList>
            <consortium name="Lawrence Berkeley National Laboratory"/>
            <person name="Steindorff A."/>
            <person name="Hensen N."/>
            <person name="Bonometti L."/>
            <person name="Westerberg I."/>
            <person name="Brannstrom I.O."/>
            <person name="Guillou S."/>
            <person name="Cros-Aarteil S."/>
            <person name="Calhoun S."/>
            <person name="Haridas S."/>
            <person name="Kuo A."/>
            <person name="Mondo S."/>
            <person name="Pangilinan J."/>
            <person name="Riley R."/>
            <person name="Labutti K."/>
            <person name="Andreopoulos B."/>
            <person name="Lipzen A."/>
            <person name="Chen C."/>
            <person name="Yanf M."/>
            <person name="Daum C."/>
            <person name="Ng V."/>
            <person name="Clum A."/>
            <person name="Ohm R."/>
            <person name="Martin F."/>
            <person name="Silar P."/>
            <person name="Natvig D."/>
            <person name="Lalanne C."/>
            <person name="Gautier V."/>
            <person name="Ament-Velasquez S.L."/>
            <person name="Kruys A."/>
            <person name="Hutchinson M.I."/>
            <person name="Powell A.J."/>
            <person name="Barry K."/>
            <person name="Miller A.N."/>
            <person name="Grigoriev I.V."/>
            <person name="Debuchy R."/>
            <person name="Gladieux P."/>
            <person name="Thoren M.H."/>
            <person name="Johannesson H."/>
        </authorList>
    </citation>
    <scope>NUCLEOTIDE SEQUENCE</scope>
    <source>
        <strain evidence="7">CBS 892.96</strain>
    </source>
</reference>
<name>A0AAN6VZT7_9PEZI</name>
<dbReference type="PANTHER" id="PTHR13789:SF306">
    <property type="entry name" value="HYDROXYLASE, PUTATIVE-RELATED"/>
    <property type="match status" value="1"/>
</dbReference>
<evidence type="ECO:0000256" key="1">
    <source>
        <dbReference type="ARBA" id="ARBA00007992"/>
    </source>
</evidence>
<dbReference type="SUPFAM" id="SSF54373">
    <property type="entry name" value="FAD-linked reductases, C-terminal domain"/>
    <property type="match status" value="1"/>
</dbReference>
<accession>A0AAN6VZT7</accession>
<comment type="caution">
    <text evidence="7">The sequence shown here is derived from an EMBL/GenBank/DDBJ whole genome shotgun (WGS) entry which is preliminary data.</text>
</comment>
<dbReference type="Proteomes" id="UP001302321">
    <property type="component" value="Unassembled WGS sequence"/>
</dbReference>
<dbReference type="PANTHER" id="PTHR13789">
    <property type="entry name" value="MONOOXYGENASE"/>
    <property type="match status" value="1"/>
</dbReference>
<evidence type="ECO:0000313" key="8">
    <source>
        <dbReference type="Proteomes" id="UP001302321"/>
    </source>
</evidence>
<feature type="domain" description="FAD-binding" evidence="6">
    <location>
        <begin position="63"/>
        <end position="352"/>
    </location>
</feature>
<dbReference type="PRINTS" id="PR00420">
    <property type="entry name" value="RNGMNOXGNASE"/>
</dbReference>
<evidence type="ECO:0000256" key="4">
    <source>
        <dbReference type="ARBA" id="ARBA00023002"/>
    </source>
</evidence>
<dbReference type="InterPro" id="IPR036188">
    <property type="entry name" value="FAD/NAD-bd_sf"/>
</dbReference>
<dbReference type="GO" id="GO:0004497">
    <property type="term" value="F:monooxygenase activity"/>
    <property type="evidence" value="ECO:0007669"/>
    <property type="project" value="UniProtKB-KW"/>
</dbReference>
<evidence type="ECO:0000313" key="7">
    <source>
        <dbReference type="EMBL" id="KAK4171586.1"/>
    </source>
</evidence>
<keyword evidence="8" id="KW-1185">Reference proteome</keyword>
<dbReference type="AlphaFoldDB" id="A0AAN6VZT7"/>
<evidence type="ECO:0000259" key="6">
    <source>
        <dbReference type="Pfam" id="PF01494"/>
    </source>
</evidence>
<comment type="similarity">
    <text evidence="1">Belongs to the paxM FAD-dependent monooxygenase family.</text>
</comment>
<dbReference type="Gene3D" id="3.50.50.60">
    <property type="entry name" value="FAD/NAD(P)-binding domain"/>
    <property type="match status" value="1"/>
</dbReference>
<dbReference type="EMBL" id="MU866536">
    <property type="protein sequence ID" value="KAK4171586.1"/>
    <property type="molecule type" value="Genomic_DNA"/>
</dbReference>
<dbReference type="GO" id="GO:0071949">
    <property type="term" value="F:FAD binding"/>
    <property type="evidence" value="ECO:0007669"/>
    <property type="project" value="InterPro"/>
</dbReference>
<dbReference type="InterPro" id="IPR050493">
    <property type="entry name" value="FAD-dep_Monooxygenase_BioMet"/>
</dbReference>
<keyword evidence="5" id="KW-0503">Monooxygenase</keyword>